<evidence type="ECO:0000256" key="3">
    <source>
        <dbReference type="SAM" id="MobiDB-lite"/>
    </source>
</evidence>
<dbReference type="GO" id="GO:0006897">
    <property type="term" value="P:endocytosis"/>
    <property type="evidence" value="ECO:0007669"/>
    <property type="project" value="TreeGrafter"/>
</dbReference>
<name>A0AAE0HQE1_9PEZI</name>
<dbReference type="GeneID" id="87837197"/>
<feature type="non-terminal residue" evidence="4">
    <location>
        <position position="293"/>
    </location>
</feature>
<dbReference type="RefSeq" id="XP_062664334.1">
    <property type="nucleotide sequence ID" value="XM_062800249.1"/>
</dbReference>
<evidence type="ECO:0000256" key="2">
    <source>
        <dbReference type="SAM" id="Coils"/>
    </source>
</evidence>
<dbReference type="AlphaFoldDB" id="A0AAE0HQE1"/>
<reference evidence="4" key="1">
    <citation type="journal article" date="2023" name="Mol. Phylogenet. Evol.">
        <title>Genome-scale phylogeny and comparative genomics of the fungal order Sordariales.</title>
        <authorList>
            <person name="Hensen N."/>
            <person name="Bonometti L."/>
            <person name="Westerberg I."/>
            <person name="Brannstrom I.O."/>
            <person name="Guillou S."/>
            <person name="Cros-Aarteil S."/>
            <person name="Calhoun S."/>
            <person name="Haridas S."/>
            <person name="Kuo A."/>
            <person name="Mondo S."/>
            <person name="Pangilinan J."/>
            <person name="Riley R."/>
            <person name="LaButti K."/>
            <person name="Andreopoulos B."/>
            <person name="Lipzen A."/>
            <person name="Chen C."/>
            <person name="Yan M."/>
            <person name="Daum C."/>
            <person name="Ng V."/>
            <person name="Clum A."/>
            <person name="Steindorff A."/>
            <person name="Ohm R.A."/>
            <person name="Martin F."/>
            <person name="Silar P."/>
            <person name="Natvig D.O."/>
            <person name="Lalanne C."/>
            <person name="Gautier V."/>
            <person name="Ament-Velasquez S.L."/>
            <person name="Kruys A."/>
            <person name="Hutchinson M.I."/>
            <person name="Powell A.J."/>
            <person name="Barry K."/>
            <person name="Miller A.N."/>
            <person name="Grigoriev I.V."/>
            <person name="Debuchy R."/>
            <person name="Gladieux P."/>
            <person name="Hiltunen Thoren M."/>
            <person name="Johannesson H."/>
        </authorList>
    </citation>
    <scope>NUCLEOTIDE SEQUENCE</scope>
    <source>
        <strain evidence="4">CBS 168.71</strain>
    </source>
</reference>
<dbReference type="FunFam" id="1.20.1270.60:FF:000005">
    <property type="entry name" value="Sphingolipid long chain base-responsive pil1"/>
    <property type="match status" value="1"/>
</dbReference>
<keyword evidence="5" id="KW-1185">Reference proteome</keyword>
<organism evidence="4 5">
    <name type="scientific">Chaetomium fimeti</name>
    <dbReference type="NCBI Taxonomy" id="1854472"/>
    <lineage>
        <taxon>Eukaryota</taxon>
        <taxon>Fungi</taxon>
        <taxon>Dikarya</taxon>
        <taxon>Ascomycota</taxon>
        <taxon>Pezizomycotina</taxon>
        <taxon>Sordariomycetes</taxon>
        <taxon>Sordariomycetidae</taxon>
        <taxon>Sordariales</taxon>
        <taxon>Chaetomiaceae</taxon>
        <taxon>Chaetomium</taxon>
    </lineage>
</organism>
<comment type="caution">
    <text evidence="4">The sequence shown here is derived from an EMBL/GenBank/DDBJ whole genome shotgun (WGS) entry which is preliminary data.</text>
</comment>
<dbReference type="Pfam" id="PF13805">
    <property type="entry name" value="Pil1"/>
    <property type="match status" value="1"/>
</dbReference>
<gene>
    <name evidence="4" type="ORF">B0H64DRAFT_315608</name>
</gene>
<feature type="region of interest" description="Disordered" evidence="3">
    <location>
        <begin position="247"/>
        <end position="293"/>
    </location>
</feature>
<dbReference type="PANTHER" id="PTHR31962:SF4">
    <property type="entry name" value="PRIMARY COMPONENT OF EISOSOMES (EUROFUNG)"/>
    <property type="match status" value="1"/>
</dbReference>
<dbReference type="Gene3D" id="1.20.1270.60">
    <property type="entry name" value="Arfaptin homology (AH) domain/BAR domain"/>
    <property type="match status" value="1"/>
</dbReference>
<dbReference type="PANTHER" id="PTHR31962">
    <property type="entry name" value="SPHINGOLIPID LONG CHAIN BASE-RESPONSIVE PROTEIN PIL1"/>
    <property type="match status" value="1"/>
</dbReference>
<reference evidence="4" key="2">
    <citation type="submission" date="2023-06" db="EMBL/GenBank/DDBJ databases">
        <authorList>
            <consortium name="Lawrence Berkeley National Laboratory"/>
            <person name="Haridas S."/>
            <person name="Hensen N."/>
            <person name="Bonometti L."/>
            <person name="Westerberg I."/>
            <person name="Brannstrom I.O."/>
            <person name="Guillou S."/>
            <person name="Cros-Aarteil S."/>
            <person name="Calhoun S."/>
            <person name="Kuo A."/>
            <person name="Mondo S."/>
            <person name="Pangilinan J."/>
            <person name="Riley R."/>
            <person name="Labutti K."/>
            <person name="Andreopoulos B."/>
            <person name="Lipzen A."/>
            <person name="Chen C."/>
            <person name="Yanf M."/>
            <person name="Daum C."/>
            <person name="Ng V."/>
            <person name="Clum A."/>
            <person name="Steindorff A."/>
            <person name="Ohm R."/>
            <person name="Martin F."/>
            <person name="Silar P."/>
            <person name="Natvig D."/>
            <person name="Lalanne C."/>
            <person name="Gautier V."/>
            <person name="Ament-Velasquez S.L."/>
            <person name="Kruys A."/>
            <person name="Hutchinson M.I."/>
            <person name="Powell A.J."/>
            <person name="Barry K."/>
            <person name="Miller A.N."/>
            <person name="Grigoriev I.V."/>
            <person name="Debuchy R."/>
            <person name="Gladieux P."/>
            <person name="Thoren M.H."/>
            <person name="Johannesson H."/>
        </authorList>
    </citation>
    <scope>NUCLEOTIDE SEQUENCE</scope>
    <source>
        <strain evidence="4">CBS 168.71</strain>
    </source>
</reference>
<evidence type="ECO:0000313" key="5">
    <source>
        <dbReference type="Proteomes" id="UP001278766"/>
    </source>
</evidence>
<evidence type="ECO:0000313" key="4">
    <source>
        <dbReference type="EMBL" id="KAK3300820.1"/>
    </source>
</evidence>
<proteinExistence type="predicted"/>
<dbReference type="EMBL" id="JAUEPN010000001">
    <property type="protein sequence ID" value="KAK3300820.1"/>
    <property type="molecule type" value="Genomic_DNA"/>
</dbReference>
<dbReference type="GO" id="GO:0070941">
    <property type="term" value="P:eisosome assembly"/>
    <property type="evidence" value="ECO:0007669"/>
    <property type="project" value="TreeGrafter"/>
</dbReference>
<dbReference type="GO" id="GO:0036286">
    <property type="term" value="C:eisosome filament"/>
    <property type="evidence" value="ECO:0007669"/>
    <property type="project" value="TreeGrafter"/>
</dbReference>
<dbReference type="InterPro" id="IPR027267">
    <property type="entry name" value="AH/BAR_dom_sf"/>
</dbReference>
<dbReference type="InterPro" id="IPR028245">
    <property type="entry name" value="PIL1/LSP1"/>
</dbReference>
<feature type="coiled-coil region" evidence="2">
    <location>
        <begin position="141"/>
        <end position="168"/>
    </location>
</feature>
<dbReference type="Proteomes" id="UP001278766">
    <property type="component" value="Unassembled WGS sequence"/>
</dbReference>
<protein>
    <submittedName>
        <fullName evidence="4">Eisosome component PIL1/LSP1</fullName>
    </submittedName>
</protein>
<feature type="compositionally biased region" description="Basic and acidic residues" evidence="3">
    <location>
        <begin position="260"/>
        <end position="278"/>
    </location>
</feature>
<dbReference type="GO" id="GO:0005886">
    <property type="term" value="C:plasma membrane"/>
    <property type="evidence" value="ECO:0007669"/>
    <property type="project" value="TreeGrafter"/>
</dbReference>
<dbReference type="GO" id="GO:0008289">
    <property type="term" value="F:lipid binding"/>
    <property type="evidence" value="ECO:0007669"/>
    <property type="project" value="TreeGrafter"/>
</dbReference>
<sequence length="293" mass="32056">RPFSFHSLRGTTQPALSKRLYRLIKSANALVSAHETAARERLSIATQLSEWGEQTPAGFGTSIGGGGNDAAVSDVSDKIGVLLSELGEQEDAYAARLDESRAVLKVVRNTEKSVQPSRDGKRKVAEEIQRLKIKEPQSARLVTLEQELVRAEAENLVAEAQLGNVTRQKLKEAYTVDFLATIERAEKQAILARHGLRLLQLLDDTPVVPGDVRPPYAHASQTRQILNDAEDDLREWRLDAGFVGDDKTVVMDGSEPMAQKGEETGKQKEKSKQKEAEKGNAAGTEGDGLGDKY</sequence>
<accession>A0AAE0HQE1</accession>
<evidence type="ECO:0000256" key="1">
    <source>
        <dbReference type="ARBA" id="ARBA00022553"/>
    </source>
</evidence>
<keyword evidence="2" id="KW-0175">Coiled coil</keyword>
<keyword evidence="1" id="KW-0597">Phosphoprotein</keyword>